<feature type="transmembrane region" description="Helical" evidence="1">
    <location>
        <begin position="25"/>
        <end position="44"/>
    </location>
</feature>
<proteinExistence type="predicted"/>
<sequence>MTSPLNATAGAGRDGVVAARHLTKWLALAATPTFAIMAVLTAMIGGGPDMLCGAGQGSVLGGMVPMYLLMSAFHSAAWLRLIAERRIR</sequence>
<keyword evidence="1" id="KW-1133">Transmembrane helix</keyword>
<keyword evidence="3" id="KW-1185">Reference proteome</keyword>
<organism evidence="2 3">
    <name type="scientific">Bradyrhizobium shewense</name>
    <dbReference type="NCBI Taxonomy" id="1761772"/>
    <lineage>
        <taxon>Bacteria</taxon>
        <taxon>Pseudomonadati</taxon>
        <taxon>Pseudomonadota</taxon>
        <taxon>Alphaproteobacteria</taxon>
        <taxon>Hyphomicrobiales</taxon>
        <taxon>Nitrobacteraceae</taxon>
        <taxon>Bradyrhizobium</taxon>
    </lineage>
</organism>
<protein>
    <submittedName>
        <fullName evidence="2">Uncharacterized protein</fullName>
    </submittedName>
</protein>
<reference evidence="3" key="1">
    <citation type="submission" date="2016-08" db="EMBL/GenBank/DDBJ databases">
        <authorList>
            <person name="Varghese N."/>
            <person name="Submissions Spin"/>
        </authorList>
    </citation>
    <scope>NUCLEOTIDE SEQUENCE [LARGE SCALE GENOMIC DNA]</scope>
    <source>
        <strain evidence="3">ERR11</strain>
    </source>
</reference>
<keyword evidence="1" id="KW-0812">Transmembrane</keyword>
<dbReference type="AlphaFoldDB" id="A0A1C3X719"/>
<dbReference type="Proteomes" id="UP000199184">
    <property type="component" value="Unassembled WGS sequence"/>
</dbReference>
<gene>
    <name evidence="2" type="ORF">GA0061098_1012229</name>
</gene>
<dbReference type="EMBL" id="FMAI01000012">
    <property type="protein sequence ID" value="SCB48021.1"/>
    <property type="molecule type" value="Genomic_DNA"/>
</dbReference>
<evidence type="ECO:0000313" key="2">
    <source>
        <dbReference type="EMBL" id="SCB48021.1"/>
    </source>
</evidence>
<evidence type="ECO:0000256" key="1">
    <source>
        <dbReference type="SAM" id="Phobius"/>
    </source>
</evidence>
<accession>A0A1C3X719</accession>
<name>A0A1C3X719_9BRAD</name>
<keyword evidence="1" id="KW-0472">Membrane</keyword>
<evidence type="ECO:0000313" key="3">
    <source>
        <dbReference type="Proteomes" id="UP000199184"/>
    </source>
</evidence>
<feature type="transmembrane region" description="Helical" evidence="1">
    <location>
        <begin position="64"/>
        <end position="83"/>
    </location>
</feature>
<dbReference type="RefSeq" id="WP_091961839.1">
    <property type="nucleotide sequence ID" value="NZ_FMAI01000012.1"/>
</dbReference>